<dbReference type="Pfam" id="PF00849">
    <property type="entry name" value="PseudoU_synth_2"/>
    <property type="match status" value="1"/>
</dbReference>
<protein>
    <recommendedName>
        <fullName evidence="8">Pseudouridine synthase</fullName>
        <ecNumber evidence="8">5.4.99.-</ecNumber>
    </recommendedName>
</protein>
<dbReference type="GO" id="GO:0000455">
    <property type="term" value="P:enzyme-directed rRNA pseudouridine synthesis"/>
    <property type="evidence" value="ECO:0007669"/>
    <property type="project" value="TreeGrafter"/>
</dbReference>
<evidence type="ECO:0000256" key="2">
    <source>
        <dbReference type="ARBA" id="ARBA00002876"/>
    </source>
</evidence>
<dbReference type="PANTHER" id="PTHR21600">
    <property type="entry name" value="MITOCHONDRIAL RNA PSEUDOURIDINE SYNTHASE"/>
    <property type="match status" value="1"/>
</dbReference>
<dbReference type="GO" id="GO:0003723">
    <property type="term" value="F:RNA binding"/>
    <property type="evidence" value="ECO:0007669"/>
    <property type="project" value="UniProtKB-KW"/>
</dbReference>
<comment type="caution">
    <text evidence="10">The sequence shown here is derived from an EMBL/GenBank/DDBJ whole genome shotgun (WGS) entry which is preliminary data.</text>
</comment>
<dbReference type="SMART" id="SM00363">
    <property type="entry name" value="S4"/>
    <property type="match status" value="1"/>
</dbReference>
<evidence type="ECO:0000256" key="7">
    <source>
        <dbReference type="PROSITE-ProRule" id="PRU00182"/>
    </source>
</evidence>
<dbReference type="InterPro" id="IPR006145">
    <property type="entry name" value="PsdUridine_synth_RsuA/RluA"/>
</dbReference>
<dbReference type="RefSeq" id="WP_126045094.1">
    <property type="nucleotide sequence ID" value="NZ_RXFM01000082.1"/>
</dbReference>
<dbReference type="InterPro" id="IPR020103">
    <property type="entry name" value="PsdUridine_synth_cat_dom_sf"/>
</dbReference>
<name>A0A429XFF0_9RICK</name>
<dbReference type="PROSITE" id="PS01129">
    <property type="entry name" value="PSI_RLU"/>
    <property type="match status" value="1"/>
</dbReference>
<evidence type="ECO:0000256" key="1">
    <source>
        <dbReference type="ARBA" id="ARBA00000381"/>
    </source>
</evidence>
<dbReference type="InterPro" id="IPR006225">
    <property type="entry name" value="PsdUridine_synth_RluC/D"/>
</dbReference>
<organism evidence="10 11">
    <name type="scientific">Candidatus Aquarickettsia rohweri</name>
    <dbReference type="NCBI Taxonomy" id="2602574"/>
    <lineage>
        <taxon>Bacteria</taxon>
        <taxon>Pseudomonadati</taxon>
        <taxon>Pseudomonadota</taxon>
        <taxon>Alphaproteobacteria</taxon>
        <taxon>Rickettsiales</taxon>
        <taxon>Candidatus Midichloriaceae</taxon>
        <taxon>Candidatus Aquarickettsia</taxon>
    </lineage>
</organism>
<feature type="domain" description="RNA-binding S4" evidence="9">
    <location>
        <begin position="14"/>
        <end position="76"/>
    </location>
</feature>
<keyword evidence="4 8" id="KW-0413">Isomerase</keyword>
<dbReference type="InterPro" id="IPR002942">
    <property type="entry name" value="S4_RNA-bd"/>
</dbReference>
<evidence type="ECO:0000313" key="11">
    <source>
        <dbReference type="Proteomes" id="UP000279470"/>
    </source>
</evidence>
<gene>
    <name evidence="10" type="ORF">EIC27_05490</name>
</gene>
<dbReference type="SUPFAM" id="SSF55174">
    <property type="entry name" value="Alpha-L RNA-binding motif"/>
    <property type="match status" value="1"/>
</dbReference>
<dbReference type="CDD" id="cd02869">
    <property type="entry name" value="PseudoU_synth_RluA_like"/>
    <property type="match status" value="1"/>
</dbReference>
<dbReference type="NCBIfam" id="TIGR00005">
    <property type="entry name" value="rluA_subfam"/>
    <property type="match status" value="1"/>
</dbReference>
<dbReference type="PANTHER" id="PTHR21600:SF44">
    <property type="entry name" value="RIBOSOMAL LARGE SUBUNIT PSEUDOURIDINE SYNTHASE D"/>
    <property type="match status" value="1"/>
</dbReference>
<evidence type="ECO:0000256" key="4">
    <source>
        <dbReference type="ARBA" id="ARBA00023235"/>
    </source>
</evidence>
<dbReference type="InterPro" id="IPR050188">
    <property type="entry name" value="RluA_PseudoU_synthase"/>
</dbReference>
<evidence type="ECO:0000259" key="9">
    <source>
        <dbReference type="SMART" id="SM00363"/>
    </source>
</evidence>
<dbReference type="OrthoDB" id="9807829at2"/>
<comment type="catalytic activity">
    <reaction evidence="8">
        <text>a uridine in RNA = a pseudouridine in RNA</text>
        <dbReference type="Rhea" id="RHEA:48348"/>
        <dbReference type="Rhea" id="RHEA-COMP:12068"/>
        <dbReference type="Rhea" id="RHEA-COMP:12069"/>
        <dbReference type="ChEBI" id="CHEBI:65314"/>
        <dbReference type="ChEBI" id="CHEBI:65315"/>
    </reaction>
</comment>
<keyword evidence="7" id="KW-0694">RNA-binding</keyword>
<dbReference type="AlphaFoldDB" id="A0A429XFF0"/>
<dbReference type="GO" id="GO:0160141">
    <property type="term" value="F:23S rRNA pseudouridine(955/2504/2580) synthase activity"/>
    <property type="evidence" value="ECO:0007669"/>
    <property type="project" value="UniProtKB-EC"/>
</dbReference>
<comment type="catalytic activity">
    <reaction evidence="1">
        <text>uridine(955/2504/2580) in 23S rRNA = pseudouridine(955/2504/2580) in 23S rRNA</text>
        <dbReference type="Rhea" id="RHEA:42528"/>
        <dbReference type="Rhea" id="RHEA-COMP:10099"/>
        <dbReference type="Rhea" id="RHEA-COMP:10100"/>
        <dbReference type="ChEBI" id="CHEBI:65314"/>
        <dbReference type="ChEBI" id="CHEBI:65315"/>
        <dbReference type="EC" id="5.4.99.24"/>
    </reaction>
</comment>
<evidence type="ECO:0000313" key="10">
    <source>
        <dbReference type="EMBL" id="RST63392.1"/>
    </source>
</evidence>
<comment type="catalytic activity">
    <reaction evidence="5">
        <text>uridine(1911/1915/1917) in 23S rRNA = pseudouridine(1911/1915/1917) in 23S rRNA</text>
        <dbReference type="Rhea" id="RHEA:42524"/>
        <dbReference type="Rhea" id="RHEA-COMP:10097"/>
        <dbReference type="Rhea" id="RHEA-COMP:10098"/>
        <dbReference type="ChEBI" id="CHEBI:65314"/>
        <dbReference type="ChEBI" id="CHEBI:65315"/>
        <dbReference type="EC" id="5.4.99.23"/>
    </reaction>
</comment>
<comment type="similarity">
    <text evidence="3 8">Belongs to the pseudouridine synthase RluA family.</text>
</comment>
<proteinExistence type="inferred from homology"/>
<dbReference type="PROSITE" id="PS50889">
    <property type="entry name" value="S4"/>
    <property type="match status" value="1"/>
</dbReference>
<comment type="function">
    <text evidence="2">Responsible for synthesis of pseudouridine from uracil at positions 955, 2504 and 2580 in 23S ribosomal RNA.</text>
</comment>
<feature type="active site" evidence="6">
    <location>
        <position position="137"/>
    </location>
</feature>
<sequence length="322" mass="37153">MIYTFEIIKGEEGERLDKYITSKIEKQTRSQIQFLILNSKVTINNDIERNCGKKIKIGDKISLSIIKQPTTIEPYNFKLNIIYEDEDLIVINKPSDLTVHPCSNTKNKTLANALVAYSNNLSSASGENRPGIVHRLDKYTSGLMLVAKNNETHLYLCGQILERKVKRKYLTLTYGVPNPIIGRIITNIAPNKKDPTKMQVVKDDDAKIAITNYRVINSYENRMFSLVECELETGRTHQIRVHMKYKNTPVVGDQKYSLYYNFNPEFVSKELNNKIKKLNRQALHAYKIAFVHPRSLKPMEFEIPMDNSIQEIINLLKIDKNN</sequence>
<dbReference type="GO" id="GO:0160140">
    <property type="term" value="F:23S rRNA pseudouridine(1911/1915/1917) synthase activity"/>
    <property type="evidence" value="ECO:0007669"/>
    <property type="project" value="UniProtKB-EC"/>
</dbReference>
<reference evidence="11" key="1">
    <citation type="submission" date="2018-11" db="EMBL/GenBank/DDBJ databases">
        <title>Phylogenetic, genomic, and biogeographic characterization of a novel and ubiquitous marine invertebrate-associated Rickettsiales parasite, Candidatus Marinoinvertebrata rohwerii, gen. nov., sp. nov.</title>
        <authorList>
            <person name="Klinges J.G."/>
            <person name="Rosales S.M."/>
            <person name="Mcminds R."/>
            <person name="Shaver E.C."/>
            <person name="Shantz A."/>
            <person name="Peters E.C."/>
            <person name="Burkepile D.E."/>
            <person name="Silliman B.R."/>
            <person name="Vega Thurber R.L."/>
        </authorList>
    </citation>
    <scope>NUCLEOTIDE SEQUENCE [LARGE SCALE GENOMIC DNA]</scope>
    <source>
        <strain evidence="11">a_cerv_44</strain>
    </source>
</reference>
<dbReference type="CDD" id="cd00165">
    <property type="entry name" value="S4"/>
    <property type="match status" value="1"/>
</dbReference>
<dbReference type="InterPro" id="IPR036986">
    <property type="entry name" value="S4_RNA-bd_sf"/>
</dbReference>
<dbReference type="Gene3D" id="3.30.2350.10">
    <property type="entry name" value="Pseudouridine synthase"/>
    <property type="match status" value="1"/>
</dbReference>
<dbReference type="Gene3D" id="3.10.290.10">
    <property type="entry name" value="RNA-binding S4 domain"/>
    <property type="match status" value="1"/>
</dbReference>
<dbReference type="Proteomes" id="UP000279470">
    <property type="component" value="Unassembled WGS sequence"/>
</dbReference>
<dbReference type="EC" id="5.4.99.-" evidence="8"/>
<accession>A0A429XFF0</accession>
<evidence type="ECO:0000256" key="3">
    <source>
        <dbReference type="ARBA" id="ARBA00010876"/>
    </source>
</evidence>
<evidence type="ECO:0000256" key="8">
    <source>
        <dbReference type="RuleBase" id="RU362028"/>
    </source>
</evidence>
<dbReference type="EMBL" id="RXFM01000082">
    <property type="protein sequence ID" value="RST63392.1"/>
    <property type="molecule type" value="Genomic_DNA"/>
</dbReference>
<keyword evidence="11" id="KW-1185">Reference proteome</keyword>
<dbReference type="SUPFAM" id="SSF55120">
    <property type="entry name" value="Pseudouridine synthase"/>
    <property type="match status" value="1"/>
</dbReference>
<dbReference type="InterPro" id="IPR006224">
    <property type="entry name" value="PsdUridine_synth_RluA-like_CS"/>
</dbReference>
<evidence type="ECO:0000256" key="6">
    <source>
        <dbReference type="PIRSR" id="PIRSR606225-1"/>
    </source>
</evidence>
<evidence type="ECO:0000256" key="5">
    <source>
        <dbReference type="ARBA" id="ARBA00036882"/>
    </source>
</evidence>